<feature type="coiled-coil region" evidence="1">
    <location>
        <begin position="10"/>
        <end position="44"/>
    </location>
</feature>
<name>A0A8S5RWC7_9CAUD</name>
<proteinExistence type="predicted"/>
<evidence type="ECO:0000313" key="2">
    <source>
        <dbReference type="EMBL" id="DAF42944.1"/>
    </source>
</evidence>
<evidence type="ECO:0000256" key="1">
    <source>
        <dbReference type="SAM" id="Coils"/>
    </source>
</evidence>
<sequence>MNYLSICQELDKVKNSIKYHEREIEKDKSKVEQLEEYKKLLENGAKPVYVEAKEFVKPVNPIFILLKSKLYFEELKNVLLYDYKSLEKNPVTLIQDEWHAFKLKWHSTYTRSDESKVTFHKDLTEDYYSELLLELNKIDDLNIERTAQSLSIIQNGQFPTRKHSGQFDYGVLKDIVSFKVEKFEKVLQLLNFPKEIEISLGRVLYVLNEDTKEYELQFLNLKDELPIKGDLCGDNNIKKQWPNKIFTED</sequence>
<organism evidence="2">
    <name type="scientific">Siphoviridae sp. ctHip2</name>
    <dbReference type="NCBI Taxonomy" id="2827830"/>
    <lineage>
        <taxon>Viruses</taxon>
        <taxon>Duplodnaviria</taxon>
        <taxon>Heunggongvirae</taxon>
        <taxon>Uroviricota</taxon>
        <taxon>Caudoviricetes</taxon>
    </lineage>
</organism>
<dbReference type="EMBL" id="BK032497">
    <property type="protein sequence ID" value="DAF42944.1"/>
    <property type="molecule type" value="Genomic_DNA"/>
</dbReference>
<keyword evidence="1" id="KW-0175">Coiled coil</keyword>
<reference evidence="2" key="1">
    <citation type="journal article" date="2021" name="Proc. Natl. Acad. Sci. U.S.A.">
        <title>A Catalog of Tens of Thousands of Viruses from Human Metagenomes Reveals Hidden Associations with Chronic Diseases.</title>
        <authorList>
            <person name="Tisza M.J."/>
            <person name="Buck C.B."/>
        </authorList>
    </citation>
    <scope>NUCLEOTIDE SEQUENCE</scope>
    <source>
        <strain evidence="2">CtHip2</strain>
    </source>
</reference>
<accession>A0A8S5RWC7</accession>
<protein>
    <submittedName>
        <fullName evidence="2">Uncharacterized protein</fullName>
    </submittedName>
</protein>